<dbReference type="SMART" id="SM00238">
    <property type="entry name" value="BIR"/>
    <property type="match status" value="1"/>
</dbReference>
<name>A0AAE1LF85_9NEOP</name>
<dbReference type="Pfam" id="PF00653">
    <property type="entry name" value="BIR"/>
    <property type="match status" value="1"/>
</dbReference>
<evidence type="ECO:0000313" key="9">
    <source>
        <dbReference type="EMBL" id="KAK3917478.1"/>
    </source>
</evidence>
<protein>
    <submittedName>
        <fullName evidence="9">E3 ubiquitin-protein ligase IAP-3</fullName>
    </submittedName>
</protein>
<evidence type="ECO:0000313" key="11">
    <source>
        <dbReference type="EMBL" id="KAK3920551.1"/>
    </source>
</evidence>
<organism evidence="9 14">
    <name type="scientific">Frankliniella fusca</name>
    <dbReference type="NCBI Taxonomy" id="407009"/>
    <lineage>
        <taxon>Eukaryota</taxon>
        <taxon>Metazoa</taxon>
        <taxon>Ecdysozoa</taxon>
        <taxon>Arthropoda</taxon>
        <taxon>Hexapoda</taxon>
        <taxon>Insecta</taxon>
        <taxon>Pterygota</taxon>
        <taxon>Neoptera</taxon>
        <taxon>Paraneoptera</taxon>
        <taxon>Thysanoptera</taxon>
        <taxon>Terebrantia</taxon>
        <taxon>Thripoidea</taxon>
        <taxon>Thripidae</taxon>
        <taxon>Frankliniella</taxon>
    </lineage>
</organism>
<dbReference type="CDD" id="cd00022">
    <property type="entry name" value="BIR"/>
    <property type="match status" value="1"/>
</dbReference>
<evidence type="ECO:0000256" key="3">
    <source>
        <dbReference type="ARBA" id="ARBA00022771"/>
    </source>
</evidence>
<evidence type="ECO:0000313" key="7">
    <source>
        <dbReference type="EMBL" id="KAK3908935.1"/>
    </source>
</evidence>
<evidence type="ECO:0000313" key="13">
    <source>
        <dbReference type="EMBL" id="KAK3925125.1"/>
    </source>
</evidence>
<accession>A0AAE1LF85</accession>
<dbReference type="InterPro" id="IPR013083">
    <property type="entry name" value="Znf_RING/FYVE/PHD"/>
</dbReference>
<dbReference type="EMBL" id="JAHWGI010000685">
    <property type="protein sequence ID" value="KAK3917112.1"/>
    <property type="molecule type" value="Genomic_DNA"/>
</dbReference>
<dbReference type="GO" id="GO:0061630">
    <property type="term" value="F:ubiquitin protein ligase activity"/>
    <property type="evidence" value="ECO:0007669"/>
    <property type="project" value="TreeGrafter"/>
</dbReference>
<keyword evidence="2" id="KW-0479">Metal-binding</keyword>
<dbReference type="FunFam" id="1.10.1170.10:FF:000002">
    <property type="entry name" value="Baculoviral IAP repeat containing 7"/>
    <property type="match status" value="1"/>
</dbReference>
<dbReference type="GO" id="GO:0005737">
    <property type="term" value="C:cytoplasm"/>
    <property type="evidence" value="ECO:0007669"/>
    <property type="project" value="TreeGrafter"/>
</dbReference>
<evidence type="ECO:0000256" key="5">
    <source>
        <dbReference type="PROSITE-ProRule" id="PRU00175"/>
    </source>
</evidence>
<evidence type="ECO:0000313" key="12">
    <source>
        <dbReference type="EMBL" id="KAK3920573.1"/>
    </source>
</evidence>
<dbReference type="Gene3D" id="3.30.40.10">
    <property type="entry name" value="Zinc/RING finger domain, C3HC4 (zinc finger)"/>
    <property type="match status" value="1"/>
</dbReference>
<dbReference type="Proteomes" id="UP001219518">
    <property type="component" value="Unassembled WGS sequence"/>
</dbReference>
<evidence type="ECO:0000259" key="6">
    <source>
        <dbReference type="PROSITE" id="PS50089"/>
    </source>
</evidence>
<dbReference type="GO" id="GO:0008270">
    <property type="term" value="F:zinc ion binding"/>
    <property type="evidence" value="ECO:0007669"/>
    <property type="project" value="UniProtKB-KW"/>
</dbReference>
<dbReference type="GO" id="GO:0043027">
    <property type="term" value="F:cysteine-type endopeptidase inhibitor activity involved in apoptotic process"/>
    <property type="evidence" value="ECO:0007669"/>
    <property type="project" value="TreeGrafter"/>
</dbReference>
<dbReference type="InterPro" id="IPR001370">
    <property type="entry name" value="BIR_rpt"/>
</dbReference>
<gene>
    <name evidence="8" type="ORF">KUF71_006731</name>
    <name evidence="10" type="ORF">KUF71_008406</name>
    <name evidence="11" type="ORF">KUF71_009822</name>
    <name evidence="12" type="ORF">KUF71_009844</name>
    <name evidence="13" type="ORF">KUF71_013394</name>
    <name evidence="7" type="ORF">KUF71_019191</name>
    <name evidence="9" type="ORF">KUF71_026173</name>
</gene>
<dbReference type="EMBL" id="JAHWGI010000973">
    <property type="protein sequence ID" value="KAK3919257.1"/>
    <property type="molecule type" value="Genomic_DNA"/>
</dbReference>
<dbReference type="EMBL" id="JAHWGI010001007">
    <property type="protein sequence ID" value="KAK3920551.1"/>
    <property type="molecule type" value="Genomic_DNA"/>
</dbReference>
<sequence>MAGLDTGRLRWRWLLPWPSHWPSRGLPRPFHSFAMTDEVGVTGLVLPMPEYATLGSTTILYRMGEGEKYECGLYKDGYNPLRTNEHMYKLGVTERYGKCYPQYKMKATRLRSFEGWPNEQVISAETLADCGFFWSQAEDKVICFWCGGGLKDWDAGDDPWVDHAKWFGRCSYVLERKGIDFVQSVHDQLFTGDVVIHSTSKTEETNMNTSCKICLEETVNTLFLPCRHLASCDVCASSVIQCVICRKSIEATVRVYIA</sequence>
<dbReference type="GO" id="GO:0005634">
    <property type="term" value="C:nucleus"/>
    <property type="evidence" value="ECO:0007669"/>
    <property type="project" value="TreeGrafter"/>
</dbReference>
<dbReference type="InterPro" id="IPR001841">
    <property type="entry name" value="Znf_RING"/>
</dbReference>
<dbReference type="EMBL" id="JAHWGI010001217">
    <property type="protein sequence ID" value="KAK3925125.1"/>
    <property type="molecule type" value="Genomic_DNA"/>
</dbReference>
<dbReference type="GO" id="GO:0051726">
    <property type="term" value="P:regulation of cell cycle"/>
    <property type="evidence" value="ECO:0007669"/>
    <property type="project" value="TreeGrafter"/>
</dbReference>
<dbReference type="PROSITE" id="PS50143">
    <property type="entry name" value="BIR_REPEAT_2"/>
    <property type="match status" value="1"/>
</dbReference>
<reference evidence="9" key="2">
    <citation type="journal article" date="2023" name="BMC Genomics">
        <title>Pest status, molecular evolution, and epigenetic factors derived from the genome assembly of Frankliniella fusca, a thysanopteran phytovirus vector.</title>
        <authorList>
            <person name="Catto M.A."/>
            <person name="Labadie P.E."/>
            <person name="Jacobson A.L."/>
            <person name="Kennedy G.G."/>
            <person name="Srinivasan R."/>
            <person name="Hunt B.G."/>
        </authorList>
    </citation>
    <scope>NUCLEOTIDE SEQUENCE</scope>
    <source>
        <strain evidence="9">PL_HMW_Pooled</strain>
    </source>
</reference>
<dbReference type="SUPFAM" id="SSF57924">
    <property type="entry name" value="Inhibitor of apoptosis (IAP) repeat"/>
    <property type="match status" value="1"/>
</dbReference>
<proteinExistence type="inferred from homology"/>
<evidence type="ECO:0000313" key="14">
    <source>
        <dbReference type="Proteomes" id="UP001219518"/>
    </source>
</evidence>
<dbReference type="PROSITE" id="PS50089">
    <property type="entry name" value="ZF_RING_2"/>
    <property type="match status" value="1"/>
</dbReference>
<dbReference type="EMBL" id="JAHWGI010000083">
    <property type="protein sequence ID" value="KAK3908935.1"/>
    <property type="molecule type" value="Genomic_DNA"/>
</dbReference>
<feature type="domain" description="RING-type" evidence="6">
    <location>
        <begin position="211"/>
        <end position="246"/>
    </location>
</feature>
<dbReference type="InterPro" id="IPR050784">
    <property type="entry name" value="IAP"/>
</dbReference>
<evidence type="ECO:0000313" key="8">
    <source>
        <dbReference type="EMBL" id="KAK3917112.1"/>
    </source>
</evidence>
<keyword evidence="3 5" id="KW-0863">Zinc-finger</keyword>
<keyword evidence="4" id="KW-0862">Zinc</keyword>
<evidence type="ECO:0000256" key="4">
    <source>
        <dbReference type="ARBA" id="ARBA00022833"/>
    </source>
</evidence>
<reference evidence="9" key="1">
    <citation type="submission" date="2021-07" db="EMBL/GenBank/DDBJ databases">
        <authorList>
            <person name="Catto M.A."/>
            <person name="Jacobson A."/>
            <person name="Kennedy G."/>
            <person name="Labadie P."/>
            <person name="Hunt B.G."/>
            <person name="Srinivasan R."/>
        </authorList>
    </citation>
    <scope>NUCLEOTIDE SEQUENCE</scope>
    <source>
        <strain evidence="9">PL_HMW_Pooled</strain>
        <tissue evidence="9">Head</tissue>
    </source>
</reference>
<comment type="caution">
    <text evidence="9">The sequence shown here is derived from an EMBL/GenBank/DDBJ whole genome shotgun (WGS) entry which is preliminary data.</text>
</comment>
<dbReference type="PANTHER" id="PTHR10044:SF139">
    <property type="entry name" value="DEATH-ASSOCIATED INHIBITOR OF APOPTOSIS 2"/>
    <property type="match status" value="1"/>
</dbReference>
<keyword evidence="14" id="KW-1185">Reference proteome</keyword>
<dbReference type="EMBL" id="JAHWGI010000727">
    <property type="protein sequence ID" value="KAK3917478.1"/>
    <property type="molecule type" value="Genomic_DNA"/>
</dbReference>
<evidence type="ECO:0000256" key="1">
    <source>
        <dbReference type="ARBA" id="ARBA00006672"/>
    </source>
</evidence>
<dbReference type="Gene3D" id="1.10.1170.10">
    <property type="entry name" value="Inhibitor Of Apoptosis Protein (2mihbC-IAP-1), Chain A"/>
    <property type="match status" value="1"/>
</dbReference>
<dbReference type="Pfam" id="PF13920">
    <property type="entry name" value="zf-C3HC4_3"/>
    <property type="match status" value="1"/>
</dbReference>
<dbReference type="EMBL" id="JAHWGI010001007">
    <property type="protein sequence ID" value="KAK3920573.1"/>
    <property type="molecule type" value="Genomic_DNA"/>
</dbReference>
<dbReference type="GO" id="GO:0043066">
    <property type="term" value="P:negative regulation of apoptotic process"/>
    <property type="evidence" value="ECO:0007669"/>
    <property type="project" value="TreeGrafter"/>
</dbReference>
<comment type="similarity">
    <text evidence="1">Belongs to the IAP family.</text>
</comment>
<evidence type="ECO:0000256" key="2">
    <source>
        <dbReference type="ARBA" id="ARBA00022723"/>
    </source>
</evidence>
<dbReference type="PANTHER" id="PTHR10044">
    <property type="entry name" value="INHIBITOR OF APOPTOSIS"/>
    <property type="match status" value="1"/>
</dbReference>
<dbReference type="GO" id="GO:0031398">
    <property type="term" value="P:positive regulation of protein ubiquitination"/>
    <property type="evidence" value="ECO:0007669"/>
    <property type="project" value="TreeGrafter"/>
</dbReference>
<dbReference type="AlphaFoldDB" id="A0AAE1LF85"/>
<evidence type="ECO:0000313" key="10">
    <source>
        <dbReference type="EMBL" id="KAK3919257.1"/>
    </source>
</evidence>